<dbReference type="InterPro" id="IPR040169">
    <property type="entry name" value="SUGP1/2"/>
</dbReference>
<accession>A0A7J0FP20</accession>
<feature type="region of interest" description="Disordered" evidence="5">
    <location>
        <begin position="20"/>
        <end position="147"/>
    </location>
</feature>
<gene>
    <name evidence="8" type="ORF">Acr_14g0000910</name>
</gene>
<dbReference type="AlphaFoldDB" id="A0A7J0FP20"/>
<dbReference type="Pfam" id="PF01585">
    <property type="entry name" value="G-patch"/>
    <property type="match status" value="1"/>
</dbReference>
<dbReference type="InterPro" id="IPR000061">
    <property type="entry name" value="Surp"/>
</dbReference>
<dbReference type="GO" id="GO:0006397">
    <property type="term" value="P:mRNA processing"/>
    <property type="evidence" value="ECO:0007669"/>
    <property type="project" value="UniProtKB-KW"/>
</dbReference>
<dbReference type="GO" id="GO:0003723">
    <property type="term" value="F:RNA binding"/>
    <property type="evidence" value="ECO:0007669"/>
    <property type="project" value="InterPro"/>
</dbReference>
<dbReference type="SMART" id="SM00648">
    <property type="entry name" value="SWAP"/>
    <property type="match status" value="1"/>
</dbReference>
<comment type="caution">
    <text evidence="8">The sequence shown here is derived from an EMBL/GenBank/DDBJ whole genome shotgun (WGS) entry which is preliminary data.</text>
</comment>
<dbReference type="PROSITE" id="PS50174">
    <property type="entry name" value="G_PATCH"/>
    <property type="match status" value="1"/>
</dbReference>
<feature type="region of interest" description="Disordered" evidence="5">
    <location>
        <begin position="320"/>
        <end position="351"/>
    </location>
</feature>
<sequence>MEKGKSSGLFVNDGSFMERFKQLQQEKGAALDESKPRPTVSEASTPKPVITKTSFGSKANDSRKTTPVASSGKLAFSLKQKSKLVAPSVKLSEDDEEEEEEKHAGNASGNGLAKRQKLGQPDAPQQSSKQADVAPPPPSDSTVKKVADKLASFVAKNGRPFEHITRQKNPGDTPFKFLFDESCADYKYYEYQLREEEKALLQSTDSPSSQSEPGNIDLNEVDIQAASISQMVPNSFLAFTSNLAVVSLGHRSTRLIRMRNSTLSVGGTSTAPSSISGSQRSHQQRPNYQTPASALYESSECSAPAVADPISRMEFFMKKAAQEERRRQPKQSKDEMPPPACLQAAPGKKGHHMGDYIPQEELEKFLATCNDAAAQKAAKETAEKAKIQSDNVGHKLLSKMGWKEGEGLGSSKSGIADPIMAGNVKKDHLGVGAHQPGEVTSEDDIYEQYKKRMMLGYRYRPNPLNNPRKSYY</sequence>
<dbReference type="SMART" id="SM00443">
    <property type="entry name" value="G_patch"/>
    <property type="match status" value="1"/>
</dbReference>
<evidence type="ECO:0000256" key="2">
    <source>
        <dbReference type="ARBA" id="ARBA00022664"/>
    </source>
</evidence>
<dbReference type="Gene3D" id="1.10.10.790">
    <property type="entry name" value="Surp module"/>
    <property type="match status" value="1"/>
</dbReference>
<evidence type="ECO:0000313" key="9">
    <source>
        <dbReference type="Proteomes" id="UP000585474"/>
    </source>
</evidence>
<evidence type="ECO:0000259" key="6">
    <source>
        <dbReference type="PROSITE" id="PS50128"/>
    </source>
</evidence>
<comment type="subcellular location">
    <subcellularLocation>
        <location evidence="1">Nucleus</location>
    </subcellularLocation>
</comment>
<dbReference type="OrthoDB" id="4822at2759"/>
<dbReference type="Pfam" id="PF01805">
    <property type="entry name" value="Surp"/>
    <property type="match status" value="1"/>
</dbReference>
<feature type="region of interest" description="Disordered" evidence="5">
    <location>
        <begin position="260"/>
        <end position="296"/>
    </location>
</feature>
<name>A0A7J0FP20_9ERIC</name>
<dbReference type="SUPFAM" id="SSF109905">
    <property type="entry name" value="Surp module (SWAP domain)"/>
    <property type="match status" value="1"/>
</dbReference>
<organism evidence="8 9">
    <name type="scientific">Actinidia rufa</name>
    <dbReference type="NCBI Taxonomy" id="165716"/>
    <lineage>
        <taxon>Eukaryota</taxon>
        <taxon>Viridiplantae</taxon>
        <taxon>Streptophyta</taxon>
        <taxon>Embryophyta</taxon>
        <taxon>Tracheophyta</taxon>
        <taxon>Spermatophyta</taxon>
        <taxon>Magnoliopsida</taxon>
        <taxon>eudicotyledons</taxon>
        <taxon>Gunneridae</taxon>
        <taxon>Pentapetalae</taxon>
        <taxon>asterids</taxon>
        <taxon>Ericales</taxon>
        <taxon>Actinidiaceae</taxon>
        <taxon>Actinidia</taxon>
    </lineage>
</organism>
<dbReference type="GO" id="GO:0005654">
    <property type="term" value="C:nucleoplasm"/>
    <property type="evidence" value="ECO:0007669"/>
    <property type="project" value="TreeGrafter"/>
</dbReference>
<evidence type="ECO:0000313" key="8">
    <source>
        <dbReference type="EMBL" id="GFZ00455.1"/>
    </source>
</evidence>
<feature type="domain" description="G-patch" evidence="7">
    <location>
        <begin position="389"/>
        <end position="436"/>
    </location>
</feature>
<dbReference type="InterPro" id="IPR000467">
    <property type="entry name" value="G_patch_dom"/>
</dbReference>
<dbReference type="PANTHER" id="PTHR23340">
    <property type="entry name" value="ARGININE/SERINE RICH SPLICING FACTOR SF4/14"/>
    <property type="match status" value="1"/>
</dbReference>
<dbReference type="EMBL" id="BJWL01000014">
    <property type="protein sequence ID" value="GFZ00455.1"/>
    <property type="molecule type" value="Genomic_DNA"/>
</dbReference>
<evidence type="ECO:0000256" key="1">
    <source>
        <dbReference type="ARBA" id="ARBA00004123"/>
    </source>
</evidence>
<feature type="compositionally biased region" description="Polar residues" evidence="5">
    <location>
        <begin position="51"/>
        <end position="69"/>
    </location>
</feature>
<dbReference type="PANTHER" id="PTHR23340:SF0">
    <property type="entry name" value="SURP AND G-PATCH DOMAIN-CONTAINING PROTEIN 1 ISOFORM X1"/>
    <property type="match status" value="1"/>
</dbReference>
<feature type="domain" description="SURP motif" evidence="6">
    <location>
        <begin position="146"/>
        <end position="189"/>
    </location>
</feature>
<feature type="compositionally biased region" description="Basic and acidic residues" evidence="5">
    <location>
        <begin position="320"/>
        <end position="336"/>
    </location>
</feature>
<dbReference type="InterPro" id="IPR035967">
    <property type="entry name" value="SWAP/Surp_sf"/>
</dbReference>
<keyword evidence="3" id="KW-0508">mRNA splicing</keyword>
<dbReference type="GO" id="GO:0008380">
    <property type="term" value="P:RNA splicing"/>
    <property type="evidence" value="ECO:0007669"/>
    <property type="project" value="UniProtKB-KW"/>
</dbReference>
<keyword evidence="4" id="KW-0539">Nucleus</keyword>
<proteinExistence type="predicted"/>
<evidence type="ECO:0000256" key="3">
    <source>
        <dbReference type="ARBA" id="ARBA00023187"/>
    </source>
</evidence>
<evidence type="ECO:0000256" key="5">
    <source>
        <dbReference type="SAM" id="MobiDB-lite"/>
    </source>
</evidence>
<dbReference type="Proteomes" id="UP000585474">
    <property type="component" value="Unassembled WGS sequence"/>
</dbReference>
<protein>
    <submittedName>
        <fullName evidence="8">SWAP (Suppressor-of-White-APricot)/surp domain-containing protein</fullName>
    </submittedName>
</protein>
<dbReference type="PROSITE" id="PS50128">
    <property type="entry name" value="SURP"/>
    <property type="match status" value="1"/>
</dbReference>
<keyword evidence="9" id="KW-1185">Reference proteome</keyword>
<reference evidence="8 9" key="1">
    <citation type="submission" date="2019-07" db="EMBL/GenBank/DDBJ databases">
        <title>De Novo Assembly of kiwifruit Actinidia rufa.</title>
        <authorList>
            <person name="Sugita-Konishi S."/>
            <person name="Sato K."/>
            <person name="Mori E."/>
            <person name="Abe Y."/>
            <person name="Kisaki G."/>
            <person name="Hamano K."/>
            <person name="Suezawa K."/>
            <person name="Otani M."/>
            <person name="Fukuda T."/>
            <person name="Manabe T."/>
            <person name="Gomi K."/>
            <person name="Tabuchi M."/>
            <person name="Akimitsu K."/>
            <person name="Kataoka I."/>
        </authorList>
    </citation>
    <scope>NUCLEOTIDE SEQUENCE [LARGE SCALE GENOMIC DNA]</scope>
    <source>
        <strain evidence="9">cv. Fuchu</strain>
    </source>
</reference>
<evidence type="ECO:0000256" key="4">
    <source>
        <dbReference type="ARBA" id="ARBA00023242"/>
    </source>
</evidence>
<keyword evidence="2" id="KW-0507">mRNA processing</keyword>
<feature type="compositionally biased region" description="Polar residues" evidence="5">
    <location>
        <begin position="260"/>
        <end position="292"/>
    </location>
</feature>
<evidence type="ECO:0000259" key="7">
    <source>
        <dbReference type="PROSITE" id="PS50174"/>
    </source>
</evidence>